<evidence type="ECO:0000313" key="3">
    <source>
        <dbReference type="EMBL" id="APF18648.1"/>
    </source>
</evidence>
<dbReference type="AlphaFoldDB" id="H1XT69"/>
<dbReference type="InterPro" id="IPR017926">
    <property type="entry name" value="GATASE"/>
</dbReference>
<dbReference type="SUPFAM" id="SSF52317">
    <property type="entry name" value="Class I glutamine amidotransferase-like"/>
    <property type="match status" value="1"/>
</dbReference>
<dbReference type="EMBL" id="CP018099">
    <property type="protein sequence ID" value="APF18648.1"/>
    <property type="molecule type" value="Genomic_DNA"/>
</dbReference>
<dbReference type="PRINTS" id="PR00099">
    <property type="entry name" value="CPSGATASE"/>
</dbReference>
<dbReference type="Pfam" id="PF00117">
    <property type="entry name" value="GATase"/>
    <property type="match status" value="1"/>
</dbReference>
<dbReference type="eggNOG" id="COG0512">
    <property type="taxonomic scope" value="Bacteria"/>
</dbReference>
<dbReference type="KEGG" id="caby:Cabys_1899"/>
<dbReference type="InterPro" id="IPR029062">
    <property type="entry name" value="Class_I_gatase-like"/>
</dbReference>
<keyword evidence="1 4" id="KW-0315">Glutamine amidotransferase</keyword>
<evidence type="ECO:0000313" key="6">
    <source>
        <dbReference type="Proteomes" id="UP000183868"/>
    </source>
</evidence>
<dbReference type="InParanoid" id="H1XT69"/>
<dbReference type="GO" id="GO:0005829">
    <property type="term" value="C:cytosol"/>
    <property type="evidence" value="ECO:0007669"/>
    <property type="project" value="TreeGrafter"/>
</dbReference>
<keyword evidence="5" id="KW-1185">Reference proteome</keyword>
<dbReference type="PROSITE" id="PS51273">
    <property type="entry name" value="GATASE_TYPE_1"/>
    <property type="match status" value="1"/>
</dbReference>
<keyword evidence="4" id="KW-0808">Transferase</keyword>
<reference evidence="4 5" key="1">
    <citation type="submission" date="2011-09" db="EMBL/GenBank/DDBJ databases">
        <title>The permanent draft genome of Caldithrix abyssi DSM 13497.</title>
        <authorList>
            <consortium name="US DOE Joint Genome Institute (JGI-PGF)"/>
            <person name="Lucas S."/>
            <person name="Han J."/>
            <person name="Lapidus A."/>
            <person name="Bruce D."/>
            <person name="Goodwin L."/>
            <person name="Pitluck S."/>
            <person name="Peters L."/>
            <person name="Kyrpides N."/>
            <person name="Mavromatis K."/>
            <person name="Ivanova N."/>
            <person name="Mikhailova N."/>
            <person name="Chertkov O."/>
            <person name="Detter J.C."/>
            <person name="Tapia R."/>
            <person name="Han C."/>
            <person name="Land M."/>
            <person name="Hauser L."/>
            <person name="Markowitz V."/>
            <person name="Cheng J.-F."/>
            <person name="Hugenholtz P."/>
            <person name="Woyke T."/>
            <person name="Wu D."/>
            <person name="Spring S."/>
            <person name="Brambilla E."/>
            <person name="Klenk H.-P."/>
            <person name="Eisen J.A."/>
        </authorList>
    </citation>
    <scope>NUCLEOTIDE SEQUENCE [LARGE SCALE GENOMIC DNA]</scope>
    <source>
        <strain evidence="4 5">DSM 13497</strain>
    </source>
</reference>
<dbReference type="InterPro" id="IPR050472">
    <property type="entry name" value="Anth_synth/Amidotransfase"/>
</dbReference>
<dbReference type="Proteomes" id="UP000004671">
    <property type="component" value="Chromosome"/>
</dbReference>
<dbReference type="NCBIfam" id="TIGR00566">
    <property type="entry name" value="trpG_papA"/>
    <property type="match status" value="1"/>
</dbReference>
<evidence type="ECO:0000256" key="1">
    <source>
        <dbReference type="ARBA" id="ARBA00022962"/>
    </source>
</evidence>
<dbReference type="Gene3D" id="3.40.50.880">
    <property type="match status" value="1"/>
</dbReference>
<dbReference type="RefSeq" id="WP_006929992.1">
    <property type="nucleotide sequence ID" value="NZ_CM001402.1"/>
</dbReference>
<proteinExistence type="predicted"/>
<sequence>MLLFIDNYDSFTYNLVDYFGQLADEIRVFRNDAISFEEIEALQPEGIVISPGPGTPEQSGVSLEVVKRLGEKIPVLGICLGHQVIGQIYGAKVIRADEPVHGKVSEILHKGDLLFTGIPSPFPATRYHSLVVEWDSLPEELEVIAHTSDQIIMAMRHRRFSVVGIQFHPESILTRDGMKMLSNWYRSIKKVEEAI</sequence>
<dbReference type="PRINTS" id="PR00096">
    <property type="entry name" value="GATASE"/>
</dbReference>
<dbReference type="GO" id="GO:0004049">
    <property type="term" value="F:anthranilate synthase activity"/>
    <property type="evidence" value="ECO:0007669"/>
    <property type="project" value="TreeGrafter"/>
</dbReference>
<dbReference type="GO" id="GO:0000162">
    <property type="term" value="P:L-tryptophan biosynthetic process"/>
    <property type="evidence" value="ECO:0007669"/>
    <property type="project" value="TreeGrafter"/>
</dbReference>
<evidence type="ECO:0000313" key="5">
    <source>
        <dbReference type="Proteomes" id="UP000004671"/>
    </source>
</evidence>
<organism evidence="4 5">
    <name type="scientific">Caldithrix abyssi DSM 13497</name>
    <dbReference type="NCBI Taxonomy" id="880073"/>
    <lineage>
        <taxon>Bacteria</taxon>
        <taxon>Pseudomonadati</taxon>
        <taxon>Calditrichota</taxon>
        <taxon>Calditrichia</taxon>
        <taxon>Calditrichales</taxon>
        <taxon>Calditrichaceae</taxon>
        <taxon>Caldithrix</taxon>
    </lineage>
</organism>
<dbReference type="FunCoup" id="H1XT69">
    <property type="interactions" value="238"/>
</dbReference>
<dbReference type="InterPro" id="IPR006221">
    <property type="entry name" value="TrpG/PapA_dom"/>
</dbReference>
<feature type="domain" description="Glutamine amidotransferase" evidence="2">
    <location>
        <begin position="4"/>
        <end position="185"/>
    </location>
</feature>
<accession>H1XT69</accession>
<protein>
    <submittedName>
        <fullName evidence="3">Anthranilate synthase component 2/para-aminobenzoate synthetase component 2</fullName>
    </submittedName>
    <submittedName>
        <fullName evidence="4">Glutamine amidotransferase of anthranilate synthase</fullName>
    </submittedName>
</protein>
<dbReference type="Proteomes" id="UP000183868">
    <property type="component" value="Chromosome"/>
</dbReference>
<dbReference type="PaxDb" id="880073-Calab_3030"/>
<dbReference type="GO" id="GO:0016740">
    <property type="term" value="F:transferase activity"/>
    <property type="evidence" value="ECO:0007669"/>
    <property type="project" value="UniProtKB-KW"/>
</dbReference>
<dbReference type="PANTHER" id="PTHR43418:SF4">
    <property type="entry name" value="MULTIFUNCTIONAL TRYPTOPHAN BIOSYNTHESIS PROTEIN"/>
    <property type="match status" value="1"/>
</dbReference>
<name>H1XT69_CALAY</name>
<evidence type="ECO:0000259" key="2">
    <source>
        <dbReference type="Pfam" id="PF00117"/>
    </source>
</evidence>
<dbReference type="PRINTS" id="PR00097">
    <property type="entry name" value="ANTSNTHASEII"/>
</dbReference>
<reference evidence="3 6" key="2">
    <citation type="submission" date="2016-11" db="EMBL/GenBank/DDBJ databases">
        <title>Genomic analysis of Caldithrix abyssi and proposal of a novel bacterial phylum Caldithrichaeota.</title>
        <authorList>
            <person name="Kublanov I."/>
            <person name="Sigalova O."/>
            <person name="Gavrilov S."/>
            <person name="Lebedinsky A."/>
            <person name="Ivanova N."/>
            <person name="Daum C."/>
            <person name="Reddy T."/>
            <person name="Klenk H.P."/>
            <person name="Goker M."/>
            <person name="Reva O."/>
            <person name="Miroshnichenko M."/>
            <person name="Kyprides N."/>
            <person name="Woyke T."/>
            <person name="Gelfand M."/>
        </authorList>
    </citation>
    <scope>NUCLEOTIDE SEQUENCE [LARGE SCALE GENOMIC DNA]</scope>
    <source>
        <strain evidence="3 6">LF13</strain>
    </source>
</reference>
<dbReference type="FunFam" id="3.40.50.880:FF:000003">
    <property type="entry name" value="Anthranilate synthase component II"/>
    <property type="match status" value="1"/>
</dbReference>
<evidence type="ECO:0000313" key="4">
    <source>
        <dbReference type="EMBL" id="EHO42636.1"/>
    </source>
</evidence>
<dbReference type="EMBL" id="CM001402">
    <property type="protein sequence ID" value="EHO42636.1"/>
    <property type="molecule type" value="Genomic_DNA"/>
</dbReference>
<dbReference type="OrthoDB" id="9804328at2"/>
<dbReference type="CDD" id="cd01743">
    <property type="entry name" value="GATase1_Anthranilate_Synthase"/>
    <property type="match status" value="1"/>
</dbReference>
<dbReference type="STRING" id="880073.Cabys_1899"/>
<gene>
    <name evidence="3" type="ORF">Cabys_1899</name>
    <name evidence="4" type="ORF">Calab_3030</name>
</gene>
<dbReference type="HOGENOM" id="CLU_014340_1_2_0"/>
<dbReference type="PANTHER" id="PTHR43418">
    <property type="entry name" value="MULTIFUNCTIONAL TRYPTOPHAN BIOSYNTHESIS PROTEIN-RELATED"/>
    <property type="match status" value="1"/>
</dbReference>